<dbReference type="RefSeq" id="WP_091297636.1">
    <property type="nucleotide sequence ID" value="NZ_FMDN01000010.1"/>
</dbReference>
<organism evidence="1 2">
    <name type="scientific">Micromonospora halophytica</name>
    <dbReference type="NCBI Taxonomy" id="47864"/>
    <lineage>
        <taxon>Bacteria</taxon>
        <taxon>Bacillati</taxon>
        <taxon>Actinomycetota</taxon>
        <taxon>Actinomycetes</taxon>
        <taxon>Micromonosporales</taxon>
        <taxon>Micromonosporaceae</taxon>
        <taxon>Micromonospora</taxon>
    </lineage>
</organism>
<dbReference type="InterPro" id="IPR011047">
    <property type="entry name" value="Quinoprotein_ADH-like_sf"/>
</dbReference>
<keyword evidence="2" id="KW-1185">Reference proteome</keyword>
<dbReference type="Proteomes" id="UP000199408">
    <property type="component" value="Unassembled WGS sequence"/>
</dbReference>
<name>A0A1C5IFF2_9ACTN</name>
<dbReference type="AlphaFoldDB" id="A0A1C5IFF2"/>
<dbReference type="STRING" id="47864.GA0070560_110167"/>
<sequence>MGVPKGRRRIVVAVAALLALGAVAAIGHRVLAPAEVVTPARGTLPPPVTPATGVVGRLPVAPLIVEGRLRVYAAQRQVYADRPADSRHRVTPYWSYRRWPAQVNGVLASGSTVLTRWSDGKLVALDGRTGKVAWRVDGPTPGVGFTARRTGAGVVWAPQGIFVASGADGRTVLVVSGEGRLRGYALADGRELWRVDGAARCRTDLGTTADGRVASLDTCGAPVTVEFRDVATGTVLTRWRPPGVGAESTVTPLGCLTPRSQCRGLRTSAPGDAVGRGWLVGAGEPVPAPTLDAADSTLVGEIAVGDDGGVLKGWAARTGKERWRRGDLGPVRVLAIEPGRVHVLTEQRDLLTLDPTTGAQRSRFPLTVGQDGIGWVPGLAYAADGYLAVERLRERAGPDDDDQAYFLMAEPVVLAAT</sequence>
<reference evidence="2" key="1">
    <citation type="submission" date="2016-06" db="EMBL/GenBank/DDBJ databases">
        <authorList>
            <person name="Varghese N."/>
        </authorList>
    </citation>
    <scope>NUCLEOTIDE SEQUENCE [LARGE SCALE GENOMIC DNA]</scope>
    <source>
        <strain evidence="2">DSM 43171</strain>
    </source>
</reference>
<dbReference type="InterPro" id="IPR018391">
    <property type="entry name" value="PQQ_b-propeller_rpt"/>
</dbReference>
<dbReference type="SUPFAM" id="SSF50998">
    <property type="entry name" value="Quinoprotein alcohol dehydrogenase-like"/>
    <property type="match status" value="1"/>
</dbReference>
<dbReference type="SMART" id="SM00564">
    <property type="entry name" value="PQQ"/>
    <property type="match status" value="4"/>
</dbReference>
<proteinExistence type="predicted"/>
<evidence type="ECO:0000313" key="2">
    <source>
        <dbReference type="Proteomes" id="UP000199408"/>
    </source>
</evidence>
<gene>
    <name evidence="1" type="ORF">GA0070560_110167</name>
</gene>
<dbReference type="OrthoDB" id="3336893at2"/>
<accession>A0A1C5IFF2</accession>
<dbReference type="EMBL" id="FMDN01000010">
    <property type="protein sequence ID" value="SCG56793.1"/>
    <property type="molecule type" value="Genomic_DNA"/>
</dbReference>
<evidence type="ECO:0000313" key="1">
    <source>
        <dbReference type="EMBL" id="SCG56793.1"/>
    </source>
</evidence>
<dbReference type="Gene3D" id="2.130.10.10">
    <property type="entry name" value="YVTN repeat-like/Quinoprotein amine dehydrogenase"/>
    <property type="match status" value="1"/>
</dbReference>
<dbReference type="InterPro" id="IPR015943">
    <property type="entry name" value="WD40/YVTN_repeat-like_dom_sf"/>
</dbReference>
<protein>
    <submittedName>
        <fullName evidence="1">PQQ-like domain-containing protein</fullName>
    </submittedName>
</protein>